<feature type="signal peptide" evidence="3">
    <location>
        <begin position="1"/>
        <end position="18"/>
    </location>
</feature>
<evidence type="ECO:0000256" key="3">
    <source>
        <dbReference type="SAM" id="SignalP"/>
    </source>
</evidence>
<feature type="chain" id="PRO_5001730186" evidence="3">
    <location>
        <begin position="19"/>
        <end position="233"/>
    </location>
</feature>
<dbReference type="SUPFAM" id="SSF82109">
    <property type="entry name" value="MIR domain"/>
    <property type="match status" value="1"/>
</dbReference>
<evidence type="ECO:0000259" key="4">
    <source>
        <dbReference type="PROSITE" id="PS50919"/>
    </source>
</evidence>
<protein>
    <submittedName>
        <fullName evidence="5">Mir domain containing protein</fullName>
    </submittedName>
</protein>
<dbReference type="EMBL" id="CCKQ01019697">
    <property type="protein sequence ID" value="CDW91722.1"/>
    <property type="molecule type" value="Genomic_DNA"/>
</dbReference>
<dbReference type="OMA" id="KPQHGTR"/>
<dbReference type="PANTHER" id="PTHR46809">
    <property type="entry name" value="STROMAL CELL-DERIVED FACTOR 2-LIKE PROTEIN"/>
    <property type="match status" value="1"/>
</dbReference>
<dbReference type="FunCoup" id="A0A078BEY6">
    <property type="interactions" value="325"/>
</dbReference>
<keyword evidence="2" id="KW-0677">Repeat</keyword>
<feature type="domain" description="MIR" evidence="4">
    <location>
        <begin position="98"/>
        <end position="154"/>
    </location>
</feature>
<sequence length="233" mass="25958">MAIIKFSIFLLLASSTLATDYSSEDIQSTTDQLPITCSSTVRLQNVRSSYFLHSSELSYGSGSGQQAVTGFDGDHDYGSLWIIKEADQDYNTEKCRTGVRVRCGDRIRLEHMNTGKNVHSHSNFDSPVSGRQEVSAFGNGGDGDGGDNWEIECESNDVDGVVYGKTNFYLKHRDTGLYLYTDGGSKYTEHNCRRCPIVGHSEISGARGKLKNGIWKVHSGFFYPDIEQKEYFE</sequence>
<feature type="domain" description="MIR" evidence="4">
    <location>
        <begin position="32"/>
        <end position="86"/>
    </location>
</feature>
<dbReference type="InterPro" id="IPR016093">
    <property type="entry name" value="MIR_motif"/>
</dbReference>
<keyword evidence="6" id="KW-1185">Reference proteome</keyword>
<evidence type="ECO:0000313" key="5">
    <source>
        <dbReference type="EMBL" id="CDW91722.1"/>
    </source>
</evidence>
<accession>A0A078BEY6</accession>
<dbReference type="Proteomes" id="UP000039865">
    <property type="component" value="Unassembled WGS sequence"/>
</dbReference>
<organism evidence="5 6">
    <name type="scientific">Stylonychia lemnae</name>
    <name type="common">Ciliate</name>
    <dbReference type="NCBI Taxonomy" id="5949"/>
    <lineage>
        <taxon>Eukaryota</taxon>
        <taxon>Sar</taxon>
        <taxon>Alveolata</taxon>
        <taxon>Ciliophora</taxon>
        <taxon>Intramacronucleata</taxon>
        <taxon>Spirotrichea</taxon>
        <taxon>Stichotrichia</taxon>
        <taxon>Sporadotrichida</taxon>
        <taxon>Oxytrichidae</taxon>
        <taxon>Stylonychinae</taxon>
        <taxon>Stylonychia</taxon>
    </lineage>
</organism>
<proteinExistence type="predicted"/>
<dbReference type="AlphaFoldDB" id="A0A078BEY6"/>
<dbReference type="InterPro" id="IPR036300">
    <property type="entry name" value="MIR_dom_sf"/>
</dbReference>
<evidence type="ECO:0000256" key="2">
    <source>
        <dbReference type="ARBA" id="ARBA00022737"/>
    </source>
</evidence>
<dbReference type="OrthoDB" id="5588846at2759"/>
<gene>
    <name evidence="5" type="primary">Contig10887.g11633</name>
    <name evidence="5" type="ORF">STYLEM_20882</name>
</gene>
<reference evidence="5 6" key="1">
    <citation type="submission" date="2014-06" db="EMBL/GenBank/DDBJ databases">
        <authorList>
            <person name="Swart Estienne"/>
        </authorList>
    </citation>
    <scope>NUCLEOTIDE SEQUENCE [LARGE SCALE GENOMIC DNA]</scope>
    <source>
        <strain evidence="5 6">130c</strain>
    </source>
</reference>
<dbReference type="CDD" id="cd23279">
    <property type="entry name" value="beta-trefoil_MIR_SDF2-like"/>
    <property type="match status" value="1"/>
</dbReference>
<evidence type="ECO:0000256" key="1">
    <source>
        <dbReference type="ARBA" id="ARBA00022729"/>
    </source>
</evidence>
<dbReference type="Pfam" id="PF02815">
    <property type="entry name" value="MIR"/>
    <property type="match status" value="1"/>
</dbReference>
<dbReference type="Gene3D" id="2.80.10.50">
    <property type="match status" value="1"/>
</dbReference>
<keyword evidence="1 3" id="KW-0732">Signal</keyword>
<dbReference type="InParanoid" id="A0A078BEY6"/>
<dbReference type="PANTHER" id="PTHR46809:SF2">
    <property type="entry name" value="GH21273P"/>
    <property type="match status" value="1"/>
</dbReference>
<dbReference type="PROSITE" id="PS50919">
    <property type="entry name" value="MIR"/>
    <property type="match status" value="2"/>
</dbReference>
<name>A0A078BEY6_STYLE</name>
<dbReference type="SMART" id="SM00472">
    <property type="entry name" value="MIR"/>
    <property type="match status" value="3"/>
</dbReference>
<evidence type="ECO:0000313" key="6">
    <source>
        <dbReference type="Proteomes" id="UP000039865"/>
    </source>
</evidence>